<dbReference type="Proteomes" id="UP001239265">
    <property type="component" value="Unassembled WGS sequence"/>
</dbReference>
<sequence>MEGVTNVQEFSTVGGEVKYMKILKDFEASFAKIKKGYPEYYRDYRILDSNIPSTPVTKMLVVTLYPKQSVSEENKRKYYYWIIPLKTKILKVSYNIKTKEVSDPIETSRGIVE</sequence>
<dbReference type="AlphaFoldDB" id="A0ABD5B1U3"/>
<gene>
    <name evidence="1" type="ORF">QT385_04505</name>
</gene>
<proteinExistence type="predicted"/>
<evidence type="ECO:0000313" key="1">
    <source>
        <dbReference type="EMBL" id="MDQ8747890.1"/>
    </source>
</evidence>
<comment type="caution">
    <text evidence="1">The sequence shown here is derived from an EMBL/GenBank/DDBJ whole genome shotgun (WGS) entry which is preliminary data.</text>
</comment>
<reference evidence="1 2" key="1">
    <citation type="submission" date="2023-06" db="EMBL/GenBank/DDBJ databases">
        <title>Nosocomial Elizabethkingia miricola genome.</title>
        <authorList>
            <person name="Morgado S."/>
            <person name="Fonseca E."/>
            <person name="Freitas F."/>
            <person name="Vicente A.C."/>
        </authorList>
    </citation>
    <scope>NUCLEOTIDE SEQUENCE [LARGE SCALE GENOMIC DNA]</scope>
    <source>
        <strain evidence="1 2">EM15</strain>
    </source>
</reference>
<dbReference type="RefSeq" id="WP_260232404.1">
    <property type="nucleotide sequence ID" value="NZ_CP119595.1"/>
</dbReference>
<dbReference type="EMBL" id="JAUCQJ010000001">
    <property type="protein sequence ID" value="MDQ8747890.1"/>
    <property type="molecule type" value="Genomic_DNA"/>
</dbReference>
<evidence type="ECO:0000313" key="2">
    <source>
        <dbReference type="Proteomes" id="UP001239265"/>
    </source>
</evidence>
<accession>A0ABD5B1U3</accession>
<name>A0ABD5B1U3_ELIMR</name>
<protein>
    <submittedName>
        <fullName evidence="1">Uncharacterized protein</fullName>
    </submittedName>
</protein>
<organism evidence="1 2">
    <name type="scientific">Elizabethkingia miricola</name>
    <name type="common">Chryseobacterium miricola</name>
    <dbReference type="NCBI Taxonomy" id="172045"/>
    <lineage>
        <taxon>Bacteria</taxon>
        <taxon>Pseudomonadati</taxon>
        <taxon>Bacteroidota</taxon>
        <taxon>Flavobacteriia</taxon>
        <taxon>Flavobacteriales</taxon>
        <taxon>Weeksellaceae</taxon>
        <taxon>Elizabethkingia</taxon>
    </lineage>
</organism>